<feature type="transmembrane region" description="Helical" evidence="6">
    <location>
        <begin position="759"/>
        <end position="782"/>
    </location>
</feature>
<feature type="transmembrane region" description="Helical" evidence="6">
    <location>
        <begin position="415"/>
        <end position="437"/>
    </location>
</feature>
<feature type="transmembrane region" description="Helical" evidence="6">
    <location>
        <begin position="803"/>
        <end position="829"/>
    </location>
</feature>
<evidence type="ECO:0000256" key="3">
    <source>
        <dbReference type="ARBA" id="ARBA00022692"/>
    </source>
</evidence>
<feature type="transmembrane region" description="Helical" evidence="6">
    <location>
        <begin position="457"/>
        <end position="483"/>
    </location>
</feature>
<dbReference type="Pfam" id="PF12704">
    <property type="entry name" value="MacB_PCD"/>
    <property type="match status" value="2"/>
</dbReference>
<organism evidence="9 10">
    <name type="scientific">Rhodocytophaga aerolata</name>
    <dbReference type="NCBI Taxonomy" id="455078"/>
    <lineage>
        <taxon>Bacteria</taxon>
        <taxon>Pseudomonadati</taxon>
        <taxon>Bacteroidota</taxon>
        <taxon>Cytophagia</taxon>
        <taxon>Cytophagales</taxon>
        <taxon>Rhodocytophagaceae</taxon>
        <taxon>Rhodocytophaga</taxon>
    </lineage>
</organism>
<name>A0ABT8R4H1_9BACT</name>
<feature type="transmembrane region" description="Helical" evidence="6">
    <location>
        <begin position="849"/>
        <end position="866"/>
    </location>
</feature>
<feature type="transmembrane region" description="Helical" evidence="6">
    <location>
        <begin position="363"/>
        <end position="384"/>
    </location>
</feature>
<evidence type="ECO:0000256" key="1">
    <source>
        <dbReference type="ARBA" id="ARBA00004651"/>
    </source>
</evidence>
<comment type="caution">
    <text evidence="9">The sequence shown here is derived from an EMBL/GenBank/DDBJ whole genome shotgun (WGS) entry which is preliminary data.</text>
</comment>
<feature type="transmembrane region" description="Helical" evidence="6">
    <location>
        <begin position="97"/>
        <end position="121"/>
    </location>
</feature>
<keyword evidence="2" id="KW-1003">Cell membrane</keyword>
<gene>
    <name evidence="9" type="ORF">Q0590_12100</name>
</gene>
<dbReference type="Proteomes" id="UP001168528">
    <property type="component" value="Unassembled WGS sequence"/>
</dbReference>
<dbReference type="EMBL" id="JAUKPO010000005">
    <property type="protein sequence ID" value="MDO1447001.1"/>
    <property type="molecule type" value="Genomic_DNA"/>
</dbReference>
<evidence type="ECO:0000259" key="7">
    <source>
        <dbReference type="Pfam" id="PF02687"/>
    </source>
</evidence>
<dbReference type="PANTHER" id="PTHR30572:SF18">
    <property type="entry name" value="ABC-TYPE MACROLIDE FAMILY EXPORT SYSTEM PERMEASE COMPONENT 2"/>
    <property type="match status" value="1"/>
</dbReference>
<feature type="domain" description="ABC3 transporter permease C-terminal" evidence="7">
    <location>
        <begin position="371"/>
        <end position="487"/>
    </location>
</feature>
<reference evidence="9" key="1">
    <citation type="submission" date="2023-07" db="EMBL/GenBank/DDBJ databases">
        <title>The genome sequence of Rhodocytophaga aerolata KACC 12507.</title>
        <authorList>
            <person name="Zhang X."/>
        </authorList>
    </citation>
    <scope>NUCLEOTIDE SEQUENCE</scope>
    <source>
        <strain evidence="9">KACC 12507</strain>
    </source>
</reference>
<keyword evidence="4 6" id="KW-1133">Transmembrane helix</keyword>
<evidence type="ECO:0000256" key="5">
    <source>
        <dbReference type="ARBA" id="ARBA00023136"/>
    </source>
</evidence>
<evidence type="ECO:0000256" key="2">
    <source>
        <dbReference type="ARBA" id="ARBA00022475"/>
    </source>
</evidence>
<comment type="subcellular location">
    <subcellularLocation>
        <location evidence="1">Cell membrane</location>
        <topology evidence="1">Multi-pass membrane protein</topology>
    </subcellularLocation>
</comment>
<dbReference type="PANTHER" id="PTHR30572">
    <property type="entry name" value="MEMBRANE COMPONENT OF TRANSPORTER-RELATED"/>
    <property type="match status" value="1"/>
</dbReference>
<feature type="domain" description="MacB-like periplasmic core" evidence="8">
    <location>
        <begin position="99"/>
        <end position="319"/>
    </location>
</feature>
<protein>
    <submittedName>
        <fullName evidence="9">ABC transporter permease</fullName>
    </submittedName>
</protein>
<keyword evidence="10" id="KW-1185">Reference proteome</keyword>
<keyword evidence="5 6" id="KW-0472">Membrane</keyword>
<keyword evidence="3 6" id="KW-0812">Transmembrane</keyword>
<evidence type="ECO:0000313" key="10">
    <source>
        <dbReference type="Proteomes" id="UP001168528"/>
    </source>
</evidence>
<dbReference type="Pfam" id="PF02687">
    <property type="entry name" value="FtsX"/>
    <property type="match status" value="2"/>
</dbReference>
<dbReference type="NCBIfam" id="NF038404">
    <property type="entry name" value="perm_prefix_2"/>
    <property type="match status" value="1"/>
</dbReference>
<evidence type="ECO:0000256" key="4">
    <source>
        <dbReference type="ARBA" id="ARBA00022989"/>
    </source>
</evidence>
<sequence>MNTPPTPKPPHWAQRFIAWYCKPGLAEDLIGDLNEYFERNVQSVGPRRAKLIYMIDAFKFFRSYTVRKPTFANFLINPIMIGSYVKTSARNLMRNKLFSFINIVGLAISMSVGLLLIAFVLDLRSYDRFHQKGERIYRITSVLTSNREQSSKFASASIKTGKLIREKVTGVEEVAIVRDFSQDARVGDNLLPLKGYWAEPSLFRIFTFPMLEGNPENALRDPYSIVLTETAAKKLFGNERALGKAIQLDTLAYQVTGVMKDVPFFSHINFEALVSLSTAQQLNKHDKNFEKWTNMGSNYVYLLLPPVANKTSIQSQLDAIAQEENLTGENTKIQLELLPLYQIVVGENLGDMRGSVRVHMPPVVLWILGGLALVVILSACFNYTNLSIARAMRRFKEVGIRKAIGAGKGHIRQQFLAEAVMISLAALVLSCCLFLLLRPQLINLAPEMQRTVKLELTPGMITAFIVFSVTVGVLAGLLPALFFSKVSAIQALGNVSALKVFKHTTLRRALVVMQYTFTLIFVTTTAIGYVQYKNILAFDLGFNTENILNIHMQGNKPDAFLKELSEMPEVTGLSRSLIITSVGNAWGGYMTYKDSRDSALVLTNHVDENYLPLHEYKLIAGRNFIERPITAKAAREVIVNEQVLKRFNIAAGDPGKAIGEEVTFSNIQVTGRKMRIVGVIKDFHYGKVDNLIEPVAFLFWTPEDRGIINAKIQSTDILATMAKIESVWKKIDRVHPFQAKFYTQEIEDAYSELSSMIKIIGFLSFLAISIASMGLFAMVVFTTETRLKEISIRKVLGATTGNLLLLLSRGFLWLLLISALIALPLTYLFFKEVVLTRFPYHTPVQFTELFAGLLAVLLISFGMIGWQTMKAARSNPAKVLKSQ</sequence>
<proteinExistence type="predicted"/>
<dbReference type="InterPro" id="IPR003838">
    <property type="entry name" value="ABC3_permease_C"/>
</dbReference>
<evidence type="ECO:0000313" key="9">
    <source>
        <dbReference type="EMBL" id="MDO1447001.1"/>
    </source>
</evidence>
<feature type="domain" description="ABC3 transporter permease C-terminal" evidence="7">
    <location>
        <begin position="762"/>
        <end position="876"/>
    </location>
</feature>
<evidence type="ECO:0000259" key="8">
    <source>
        <dbReference type="Pfam" id="PF12704"/>
    </source>
</evidence>
<dbReference type="InterPro" id="IPR025857">
    <property type="entry name" value="MacB_PCD"/>
</dbReference>
<dbReference type="InterPro" id="IPR050250">
    <property type="entry name" value="Macrolide_Exporter_MacB"/>
</dbReference>
<accession>A0ABT8R4H1</accession>
<dbReference type="InterPro" id="IPR047699">
    <property type="entry name" value="Permease_put_prefix"/>
</dbReference>
<evidence type="ECO:0000256" key="6">
    <source>
        <dbReference type="SAM" id="Phobius"/>
    </source>
</evidence>
<feature type="domain" description="MacB-like periplasmic core" evidence="8">
    <location>
        <begin position="545"/>
        <end position="688"/>
    </location>
</feature>
<feature type="transmembrane region" description="Helical" evidence="6">
    <location>
        <begin position="509"/>
        <end position="530"/>
    </location>
</feature>
<dbReference type="RefSeq" id="WP_302037803.1">
    <property type="nucleotide sequence ID" value="NZ_JAUKPO010000005.1"/>
</dbReference>